<dbReference type="PANTHER" id="PTHR16128">
    <property type="entry name" value="FAD/NAD(P)-BINDING OXIDOREDUCTASE FAMILY PROTEIN"/>
    <property type="match status" value="1"/>
</dbReference>
<dbReference type="Pfam" id="PF13450">
    <property type="entry name" value="NAD_binding_8"/>
    <property type="match status" value="1"/>
</dbReference>
<dbReference type="RefSeq" id="WP_422864763.1">
    <property type="nucleotide sequence ID" value="NZ_JAMSKV010000011.1"/>
</dbReference>
<dbReference type="Proteomes" id="UP001524587">
    <property type="component" value="Unassembled WGS sequence"/>
</dbReference>
<keyword evidence="3" id="KW-1185">Reference proteome</keyword>
<evidence type="ECO:0000313" key="2">
    <source>
        <dbReference type="EMBL" id="MCQ8279274.1"/>
    </source>
</evidence>
<dbReference type="EMBL" id="JAMSKV010000011">
    <property type="protein sequence ID" value="MCQ8279274.1"/>
    <property type="molecule type" value="Genomic_DNA"/>
</dbReference>
<name>A0ABT1W8Q2_9PROT</name>
<proteinExistence type="predicted"/>
<dbReference type="PANTHER" id="PTHR16128:SF5">
    <property type="entry name" value="FAD_NAD(P)-BINDING OXIDOREDUCTASE FAMILY PROTEIN"/>
    <property type="match status" value="1"/>
</dbReference>
<reference evidence="2 3" key="1">
    <citation type="submission" date="2022-06" db="EMBL/GenBank/DDBJ databases">
        <title>Endosaccharibacter gen. nov., sp. nov., endophytic bacteria isolated from sugarcane.</title>
        <authorList>
            <person name="Pitiwittayakul N."/>
            <person name="Yukphan P."/>
            <person name="Charoenyingcharoen P."/>
            <person name="Tanasupawat S."/>
        </authorList>
    </citation>
    <scope>NUCLEOTIDE SEQUENCE [LARGE SCALE GENOMIC DNA]</scope>
    <source>
        <strain evidence="2 3">KSS8</strain>
    </source>
</reference>
<dbReference type="InterPro" id="IPR036188">
    <property type="entry name" value="FAD/NAD-bd_sf"/>
</dbReference>
<dbReference type="InterPro" id="IPR002937">
    <property type="entry name" value="Amino_oxidase"/>
</dbReference>
<dbReference type="Gene3D" id="3.90.660.10">
    <property type="match status" value="1"/>
</dbReference>
<dbReference type="Pfam" id="PF01593">
    <property type="entry name" value="Amino_oxidase"/>
    <property type="match status" value="1"/>
</dbReference>
<dbReference type="Gene3D" id="3.50.50.60">
    <property type="entry name" value="FAD/NAD(P)-binding domain"/>
    <property type="match status" value="1"/>
</dbReference>
<sequence length="312" mass="33396">MRVAIIGAGIAGLSCAGALRRAGHLPVLFEKSRGVGGRVSTRRAGSDGASFGFDHGAQYMTARDPAFRALMRQWEAAGLAAPWPDAGEDAWVGVPGMNAPMRALAENLDVRRDHRVTTIARAPSAWRVIVEDGAEETAEAVIVAAPSEQAPPLLAGIAPDWSALAADTVSDPCWTVMAAFETRVPVEANTLSKRAPIIWAARNSSKPGRQGPEAWVIQADPDWSRRHLEEQPDVVAPSLLSAFSETIRDRLPATTSLAAHRWRYAKSGRAERTALWDADRRLGVCGDWLVAPRVEGAFLSGTALAASILGER</sequence>
<dbReference type="PRINTS" id="PR00419">
    <property type="entry name" value="ADXRDTASE"/>
</dbReference>
<dbReference type="SUPFAM" id="SSF51905">
    <property type="entry name" value="FAD/NAD(P)-binding domain"/>
    <property type="match status" value="1"/>
</dbReference>
<protein>
    <submittedName>
        <fullName evidence="2">FAD-dependent oxidoreductase</fullName>
    </submittedName>
</protein>
<gene>
    <name evidence="2" type="ORF">NFI95_12565</name>
</gene>
<organism evidence="2 3">
    <name type="scientific">Endosaccharibacter trunci</name>
    <dbReference type="NCBI Taxonomy" id="2812733"/>
    <lineage>
        <taxon>Bacteria</taxon>
        <taxon>Pseudomonadati</taxon>
        <taxon>Pseudomonadota</taxon>
        <taxon>Alphaproteobacteria</taxon>
        <taxon>Acetobacterales</taxon>
        <taxon>Acetobacteraceae</taxon>
        <taxon>Endosaccharibacter</taxon>
    </lineage>
</organism>
<evidence type="ECO:0000313" key="3">
    <source>
        <dbReference type="Proteomes" id="UP001524587"/>
    </source>
</evidence>
<dbReference type="PROSITE" id="PS51257">
    <property type="entry name" value="PROKAR_LIPOPROTEIN"/>
    <property type="match status" value="1"/>
</dbReference>
<accession>A0ABT1W8Q2</accession>
<comment type="caution">
    <text evidence="2">The sequence shown here is derived from an EMBL/GenBank/DDBJ whole genome shotgun (WGS) entry which is preliminary data.</text>
</comment>
<evidence type="ECO:0000259" key="1">
    <source>
        <dbReference type="Pfam" id="PF01593"/>
    </source>
</evidence>
<feature type="domain" description="Amine oxidase" evidence="1">
    <location>
        <begin position="87"/>
        <end position="309"/>
    </location>
</feature>